<dbReference type="EMBL" id="MUYU01000009">
    <property type="protein sequence ID" value="OOS24697.1"/>
    <property type="molecule type" value="Genomic_DNA"/>
</dbReference>
<evidence type="ECO:0000313" key="2">
    <source>
        <dbReference type="Proteomes" id="UP000189800"/>
    </source>
</evidence>
<dbReference type="InterPro" id="IPR014347">
    <property type="entry name" value="Tautomerase/MIF_sf"/>
</dbReference>
<dbReference type="Pfam" id="PF02962">
    <property type="entry name" value="CHMI"/>
    <property type="match status" value="1"/>
</dbReference>
<accession>A0A1T0CQS9</accession>
<dbReference type="Proteomes" id="UP000189800">
    <property type="component" value="Unassembled WGS sequence"/>
</dbReference>
<dbReference type="OrthoDB" id="9814215at2"/>
<evidence type="ECO:0000313" key="1">
    <source>
        <dbReference type="EMBL" id="OOS24697.1"/>
    </source>
</evidence>
<name>A0A1T0CQS9_9GAMM</name>
<gene>
    <name evidence="1" type="ORF">B0680_04540</name>
</gene>
<sequence>MPQVIIELAPSVKASEQAVLTAVNQALDDSGVFRLSDIKSRLYRPEFCLVGDGTMPQGFVYVKVAIMAGRSDEIKANLAECVMTALKNLLSADNPDIQYGVEVVDLAGYLKG</sequence>
<protein>
    <recommendedName>
        <fullName evidence="3">5-carboxymethyl-2-hydroxymuconate isomerase</fullName>
    </recommendedName>
</protein>
<keyword evidence="2" id="KW-1185">Reference proteome</keyword>
<dbReference type="STRING" id="470453.B0680_04540"/>
<dbReference type="CDD" id="cd00580">
    <property type="entry name" value="CHMI"/>
    <property type="match status" value="1"/>
</dbReference>
<dbReference type="SUPFAM" id="SSF55331">
    <property type="entry name" value="Tautomerase/MIF"/>
    <property type="match status" value="1"/>
</dbReference>
<proteinExistence type="predicted"/>
<dbReference type="GO" id="GO:0008704">
    <property type="term" value="F:5-carboxymethyl-2-hydroxymuconate delta-isomerase activity"/>
    <property type="evidence" value="ECO:0007669"/>
    <property type="project" value="InterPro"/>
</dbReference>
<organism evidence="1 2">
    <name type="scientific">Moraxella pluranimalium</name>
    <dbReference type="NCBI Taxonomy" id="470453"/>
    <lineage>
        <taxon>Bacteria</taxon>
        <taxon>Pseudomonadati</taxon>
        <taxon>Pseudomonadota</taxon>
        <taxon>Gammaproteobacteria</taxon>
        <taxon>Moraxellales</taxon>
        <taxon>Moraxellaceae</taxon>
        <taxon>Moraxella</taxon>
    </lineage>
</organism>
<dbReference type="PANTHER" id="PTHR37950:SF1">
    <property type="entry name" value="4-HYDROXYPHENYLACETATE CATABOLISM PROTEIN"/>
    <property type="match status" value="1"/>
</dbReference>
<dbReference type="Gene3D" id="3.30.429.10">
    <property type="entry name" value="Macrophage Migration Inhibitory Factor"/>
    <property type="match status" value="1"/>
</dbReference>
<comment type="caution">
    <text evidence="1">The sequence shown here is derived from an EMBL/GenBank/DDBJ whole genome shotgun (WGS) entry which is preliminary data.</text>
</comment>
<reference evidence="1 2" key="1">
    <citation type="submission" date="2017-02" db="EMBL/GenBank/DDBJ databases">
        <title>Draft genome sequence of Moraxella pluranimalium CCUG 54913T type strain.</title>
        <authorList>
            <person name="Salva-Serra F."/>
            <person name="Engstrom-Jakobsson H."/>
            <person name="Thorell K."/>
            <person name="Jaen-Luchoro D."/>
            <person name="Gonzales-Siles L."/>
            <person name="Karlsson R."/>
            <person name="Yazdan S."/>
            <person name="Boulund F."/>
            <person name="Johnning A."/>
            <person name="Engstrand L."/>
            <person name="Kristiansson E."/>
            <person name="Moore E."/>
        </authorList>
    </citation>
    <scope>NUCLEOTIDE SEQUENCE [LARGE SCALE GENOMIC DNA]</scope>
    <source>
        <strain evidence="1 2">CCUG 54913</strain>
    </source>
</reference>
<dbReference type="InterPro" id="IPR004220">
    <property type="entry name" value="5-COMe_2-OHmuconate_Isoase"/>
</dbReference>
<evidence type="ECO:0008006" key="3">
    <source>
        <dbReference type="Google" id="ProtNLM"/>
    </source>
</evidence>
<dbReference type="PANTHER" id="PTHR37950">
    <property type="entry name" value="4-HYDROXYPHENYLACETATE CATABOLISM PROTEIN"/>
    <property type="match status" value="1"/>
</dbReference>
<dbReference type="AlphaFoldDB" id="A0A1T0CQS9"/>
<dbReference type="RefSeq" id="WP_078253875.1">
    <property type="nucleotide sequence ID" value="NZ_MUYU01000009.1"/>
</dbReference>